<dbReference type="NCBIfam" id="NF033632">
    <property type="entry name" value="SLATT_4"/>
    <property type="match status" value="1"/>
</dbReference>
<feature type="region of interest" description="Disordered" evidence="2">
    <location>
        <begin position="318"/>
        <end position="341"/>
    </location>
</feature>
<reference evidence="4" key="1">
    <citation type="journal article" date="2020" name="Nature">
        <title>Giant virus diversity and host interactions through global metagenomics.</title>
        <authorList>
            <person name="Schulz F."/>
            <person name="Roux S."/>
            <person name="Paez-Espino D."/>
            <person name="Jungbluth S."/>
            <person name="Walsh D.A."/>
            <person name="Denef V.J."/>
            <person name="McMahon K.D."/>
            <person name="Konstantinidis K.T."/>
            <person name="Eloe-Fadrosh E.A."/>
            <person name="Kyrpides N.C."/>
            <person name="Woyke T."/>
        </authorList>
    </citation>
    <scope>NUCLEOTIDE SEQUENCE</scope>
    <source>
        <strain evidence="4">GVMAG-M-3300023174-137</strain>
    </source>
</reference>
<keyword evidence="3" id="KW-0812">Transmembrane</keyword>
<name>A0A6C0DBQ3_9ZZZZ</name>
<organism evidence="4">
    <name type="scientific">viral metagenome</name>
    <dbReference type="NCBI Taxonomy" id="1070528"/>
    <lineage>
        <taxon>unclassified sequences</taxon>
        <taxon>metagenomes</taxon>
        <taxon>organismal metagenomes</taxon>
    </lineage>
</organism>
<proteinExistence type="predicted"/>
<evidence type="ECO:0000256" key="2">
    <source>
        <dbReference type="SAM" id="MobiDB-lite"/>
    </source>
</evidence>
<feature type="transmembrane region" description="Helical" evidence="3">
    <location>
        <begin position="57"/>
        <end position="82"/>
    </location>
</feature>
<keyword evidence="3" id="KW-0472">Membrane</keyword>
<accession>A0A6C0DBQ3</accession>
<feature type="transmembrane region" description="Helical" evidence="3">
    <location>
        <begin position="94"/>
        <end position="113"/>
    </location>
</feature>
<evidence type="ECO:0000313" key="4">
    <source>
        <dbReference type="EMBL" id="QHT14426.1"/>
    </source>
</evidence>
<keyword evidence="1" id="KW-0175">Coiled coil</keyword>
<protein>
    <submittedName>
        <fullName evidence="4">Uncharacterized protein</fullName>
    </submittedName>
</protein>
<evidence type="ECO:0000256" key="3">
    <source>
        <dbReference type="SAM" id="Phobius"/>
    </source>
</evidence>
<dbReference type="EMBL" id="MN739582">
    <property type="protein sequence ID" value="QHT14426.1"/>
    <property type="molecule type" value="Genomic_DNA"/>
</dbReference>
<dbReference type="AlphaFoldDB" id="A0A6C0DBQ3"/>
<feature type="coiled-coil region" evidence="1">
    <location>
        <begin position="242"/>
        <end position="269"/>
    </location>
</feature>
<evidence type="ECO:0000256" key="1">
    <source>
        <dbReference type="SAM" id="Coils"/>
    </source>
</evidence>
<sequence>MSDNKSVPTDLSGGKVKKYMNGWSVDQEVLMAKWADIAGCYRWLHDRSEKKFSRLNMAMTIPVIILSTLTGTANFAIGSFIAEDDAVSKRYAQAGIGAVSIFAGILTTLGNFLRYAQGSEAFRVSAIGWGKFQRQIAIEIAIHPNDRMDCMDFLNICRQTLDRLIEQSPQIPDDIIEQFEKEFKNMPELVKPDICHGLEHTRTFDMKRTRLTNVIGDVVFYLKQKKKMMRDEILPDLSQQIAESVKREMDGQNRKIHELNEQISQMLSTQHPEEEDIAPRSPVAVPNWRNLLHDRKGSNYANPLSAKKTEEVVVEVEEAENTIEEAPNTADKPVNPVVEFK</sequence>
<keyword evidence="3" id="KW-1133">Transmembrane helix</keyword>